<protein>
    <submittedName>
        <fullName evidence="2">Uncharacterized protein</fullName>
    </submittedName>
</protein>
<accession>A0AC35G6L4</accession>
<evidence type="ECO:0000313" key="1">
    <source>
        <dbReference type="Proteomes" id="UP000887580"/>
    </source>
</evidence>
<organism evidence="1 2">
    <name type="scientific">Panagrolaimus sp. PS1159</name>
    <dbReference type="NCBI Taxonomy" id="55785"/>
    <lineage>
        <taxon>Eukaryota</taxon>
        <taxon>Metazoa</taxon>
        <taxon>Ecdysozoa</taxon>
        <taxon>Nematoda</taxon>
        <taxon>Chromadorea</taxon>
        <taxon>Rhabditida</taxon>
        <taxon>Tylenchina</taxon>
        <taxon>Panagrolaimomorpha</taxon>
        <taxon>Panagrolaimoidea</taxon>
        <taxon>Panagrolaimidae</taxon>
        <taxon>Panagrolaimus</taxon>
    </lineage>
</organism>
<dbReference type="WBParaSite" id="PS1159_v2.g24348.t1">
    <property type="protein sequence ID" value="PS1159_v2.g24348.t1"/>
    <property type="gene ID" value="PS1159_v2.g24348"/>
</dbReference>
<sequence>MKKGPTVIIHHNNVGIVKIAAGEHHLVMLSSGGEIYTFGEGTYGQLGSSVVIRSVYMAEVTGKSLHRSVLEGSASVIFQNIFAGGYWTMAQAKDGYAYGFGYDSYGQLGLGNTDNKDQCVTTPTLISWGRSNYEIISVSLAYQRHAVFLAAKRCVCDCDDESSSSDVSYTE</sequence>
<evidence type="ECO:0000313" key="2">
    <source>
        <dbReference type="WBParaSite" id="PS1159_v2.g24348.t1"/>
    </source>
</evidence>
<dbReference type="Proteomes" id="UP000887580">
    <property type="component" value="Unplaced"/>
</dbReference>
<name>A0AC35G6L4_9BILA</name>
<reference evidence="2" key="1">
    <citation type="submission" date="2022-11" db="UniProtKB">
        <authorList>
            <consortium name="WormBaseParasite"/>
        </authorList>
    </citation>
    <scope>IDENTIFICATION</scope>
</reference>
<proteinExistence type="predicted"/>